<organism evidence="1 2">
    <name type="scientific">Lentibacillus halodurans</name>
    <dbReference type="NCBI Taxonomy" id="237679"/>
    <lineage>
        <taxon>Bacteria</taxon>
        <taxon>Bacillati</taxon>
        <taxon>Bacillota</taxon>
        <taxon>Bacilli</taxon>
        <taxon>Bacillales</taxon>
        <taxon>Bacillaceae</taxon>
        <taxon>Lentibacillus</taxon>
    </lineage>
</organism>
<accession>A0A1I1ATK7</accession>
<keyword evidence="2" id="KW-1185">Reference proteome</keyword>
<keyword evidence="1" id="KW-0540">Nuclease</keyword>
<keyword evidence="1" id="KW-0378">Hydrolase</keyword>
<dbReference type="GO" id="GO:0004519">
    <property type="term" value="F:endonuclease activity"/>
    <property type="evidence" value="ECO:0007669"/>
    <property type="project" value="UniProtKB-KW"/>
</dbReference>
<dbReference type="Proteomes" id="UP000198642">
    <property type="component" value="Unassembled WGS sequence"/>
</dbReference>
<proteinExistence type="predicted"/>
<evidence type="ECO:0000313" key="2">
    <source>
        <dbReference type="Proteomes" id="UP000198642"/>
    </source>
</evidence>
<dbReference type="EMBL" id="FOJW01000028">
    <property type="protein sequence ID" value="SFB39660.1"/>
    <property type="molecule type" value="Genomic_DNA"/>
</dbReference>
<dbReference type="OrthoDB" id="9779761at2"/>
<dbReference type="RefSeq" id="WP_090241684.1">
    <property type="nucleotide sequence ID" value="NZ_FOJW01000028.1"/>
</dbReference>
<name>A0A1I1ATK7_9BACI</name>
<sequence>MPQPKPWLDEIIEALEDLGGHGTLSDISERILDRDIMNFNLNKHWKDRIRGTIYHHSSDCDIYTGEVGGKKDIFYAVNGKGNGMSTLN</sequence>
<reference evidence="1 2" key="1">
    <citation type="submission" date="2016-10" db="EMBL/GenBank/DDBJ databases">
        <authorList>
            <person name="de Groot N.N."/>
        </authorList>
    </citation>
    <scope>NUCLEOTIDE SEQUENCE [LARGE SCALE GENOMIC DNA]</scope>
    <source>
        <strain evidence="1 2">CGMCC 1.3702</strain>
    </source>
</reference>
<gene>
    <name evidence="1" type="ORF">SAMN04488072_1282</name>
</gene>
<keyword evidence="1" id="KW-0255">Endonuclease</keyword>
<protein>
    <submittedName>
        <fullName evidence="1">HB1, ASXL, restriction endonuclease HTH domain</fullName>
    </submittedName>
</protein>
<dbReference type="AlphaFoldDB" id="A0A1I1ATK7"/>
<evidence type="ECO:0000313" key="1">
    <source>
        <dbReference type="EMBL" id="SFB39660.1"/>
    </source>
</evidence>